<gene>
    <name evidence="2" type="ORF">C1280_08110</name>
</gene>
<keyword evidence="3" id="KW-1185">Reference proteome</keyword>
<evidence type="ECO:0000313" key="2">
    <source>
        <dbReference type="EMBL" id="AWM36988.1"/>
    </source>
</evidence>
<proteinExistence type="predicted"/>
<keyword evidence="1" id="KW-0472">Membrane</keyword>
<evidence type="ECO:0000313" key="3">
    <source>
        <dbReference type="Proteomes" id="UP000245802"/>
    </source>
</evidence>
<sequence>MFDDDDFGIGVLLPWQIGLLIVVCLVGYAIWYSRLPDAEKAEMCAAKAAKLHLESRYDKELDCLVKIDSTHWQKIEKYKRSGIVELQDGAKP</sequence>
<name>A0A2Z3GUM8_9BACT</name>
<feature type="transmembrane region" description="Helical" evidence="1">
    <location>
        <begin position="12"/>
        <end position="31"/>
    </location>
</feature>
<dbReference type="Proteomes" id="UP000245802">
    <property type="component" value="Chromosome"/>
</dbReference>
<dbReference type="AlphaFoldDB" id="A0A2Z3GUM8"/>
<dbReference type="RefSeq" id="WP_010033195.1">
    <property type="nucleotide sequence ID" value="NZ_CP025958.1"/>
</dbReference>
<keyword evidence="1" id="KW-1133">Transmembrane helix</keyword>
<organism evidence="2 3">
    <name type="scientific">Gemmata obscuriglobus</name>
    <dbReference type="NCBI Taxonomy" id="114"/>
    <lineage>
        <taxon>Bacteria</taxon>
        <taxon>Pseudomonadati</taxon>
        <taxon>Planctomycetota</taxon>
        <taxon>Planctomycetia</taxon>
        <taxon>Gemmatales</taxon>
        <taxon>Gemmataceae</taxon>
        <taxon>Gemmata</taxon>
    </lineage>
</organism>
<reference evidence="2 3" key="1">
    <citation type="submission" date="2018-01" db="EMBL/GenBank/DDBJ databases">
        <title>G. obscuriglobus.</title>
        <authorList>
            <person name="Franke J."/>
            <person name="Blomberg W."/>
            <person name="Selmecki A."/>
        </authorList>
    </citation>
    <scope>NUCLEOTIDE SEQUENCE [LARGE SCALE GENOMIC DNA]</scope>
    <source>
        <strain evidence="2 3">DSM 5831</strain>
    </source>
</reference>
<protein>
    <submittedName>
        <fullName evidence="2">Uncharacterized protein</fullName>
    </submittedName>
</protein>
<accession>A0A2Z3GUM8</accession>
<dbReference type="EMBL" id="CP025958">
    <property type="protein sequence ID" value="AWM36988.1"/>
    <property type="molecule type" value="Genomic_DNA"/>
</dbReference>
<evidence type="ECO:0000256" key="1">
    <source>
        <dbReference type="SAM" id="Phobius"/>
    </source>
</evidence>
<keyword evidence="1" id="KW-0812">Transmembrane</keyword>
<dbReference type="KEGG" id="gog:C1280_08110"/>